<feature type="region of interest" description="Disordered" evidence="1">
    <location>
        <begin position="150"/>
        <end position="191"/>
    </location>
</feature>
<evidence type="ECO:0000313" key="2">
    <source>
        <dbReference type="EMBL" id="RWA04517.1"/>
    </source>
</evidence>
<organism evidence="2 3">
    <name type="scientific">Xylaria grammica</name>
    <dbReference type="NCBI Taxonomy" id="363999"/>
    <lineage>
        <taxon>Eukaryota</taxon>
        <taxon>Fungi</taxon>
        <taxon>Dikarya</taxon>
        <taxon>Ascomycota</taxon>
        <taxon>Pezizomycotina</taxon>
        <taxon>Sordariomycetes</taxon>
        <taxon>Xylariomycetidae</taxon>
        <taxon>Xylariales</taxon>
        <taxon>Xylariaceae</taxon>
        <taxon>Xylaria</taxon>
    </lineage>
</organism>
<keyword evidence="3" id="KW-1185">Reference proteome</keyword>
<dbReference type="Proteomes" id="UP000286045">
    <property type="component" value="Unassembled WGS sequence"/>
</dbReference>
<gene>
    <name evidence="2" type="ORF">EKO27_g10587</name>
</gene>
<protein>
    <submittedName>
        <fullName evidence="2">Uncharacterized protein</fullName>
    </submittedName>
</protein>
<accession>A0A439CQT9</accession>
<feature type="compositionally biased region" description="Acidic residues" evidence="1">
    <location>
        <begin position="150"/>
        <end position="159"/>
    </location>
</feature>
<sequence>MSSIFCCSAIKAYRPARLDHEAKFNHFMRWAESDPVAPASGSSLSSEAPYAIQLVRQVNYGPQESVRYFIPLDDSSAFLEVTEDNLLSANFQKLNSFKNFKCEEHNKFFELNLYQEDPINAHHWRANLERPARDIDLALRKKEVISGFDIEEEEEEEESAVTAPSQNRPSPDFGHDISVSESRAPPVSGHHMSEVESQVRESLAQLVVSCSAKFSTLKPILKFVLPGVGPNLGSNPLLSLTSLDWVNRELDLGLDYEDLWESELTSENISIFLNSCIELSSSESVRLMEIEDLVDRAIYQMDSLKDKQVLGRMRFESIVDRVLESDASVGWISHNGSKIRHILAFGPSEELLSSCRHRDEEMQQHRLHRKDAETITTWFTKENLLDDDSDNYGRRHDYEHYWGNEPVKDDLACDTGCGYCGQCVG</sequence>
<dbReference type="EMBL" id="RYZI01000556">
    <property type="protein sequence ID" value="RWA04517.1"/>
    <property type="molecule type" value="Genomic_DNA"/>
</dbReference>
<name>A0A439CQT9_9PEZI</name>
<dbReference type="STRING" id="363999.A0A439CQT9"/>
<evidence type="ECO:0000313" key="3">
    <source>
        <dbReference type="Proteomes" id="UP000286045"/>
    </source>
</evidence>
<evidence type="ECO:0000256" key="1">
    <source>
        <dbReference type="SAM" id="MobiDB-lite"/>
    </source>
</evidence>
<reference evidence="2 3" key="1">
    <citation type="submission" date="2018-12" db="EMBL/GenBank/DDBJ databases">
        <title>Draft genome sequence of Xylaria grammica IHI A82.</title>
        <authorList>
            <person name="Buettner E."/>
            <person name="Kellner H."/>
        </authorList>
    </citation>
    <scope>NUCLEOTIDE SEQUENCE [LARGE SCALE GENOMIC DNA]</scope>
    <source>
        <strain evidence="2 3">IHI A82</strain>
    </source>
</reference>
<comment type="caution">
    <text evidence="2">The sequence shown here is derived from an EMBL/GenBank/DDBJ whole genome shotgun (WGS) entry which is preliminary data.</text>
</comment>
<dbReference type="AlphaFoldDB" id="A0A439CQT9"/>
<proteinExistence type="predicted"/>